<keyword evidence="1" id="KW-0732">Signal</keyword>
<protein>
    <submittedName>
        <fullName evidence="2">Uncharacterized protein</fullName>
    </submittedName>
</protein>
<dbReference type="AlphaFoldDB" id="A0A2T5B8V2"/>
<evidence type="ECO:0000256" key="1">
    <source>
        <dbReference type="SAM" id="SignalP"/>
    </source>
</evidence>
<accession>A0A2T5B8V2</accession>
<name>A0A2T5B8V2_MYCDI</name>
<feature type="chain" id="PRO_5015480314" evidence="1">
    <location>
        <begin position="21"/>
        <end position="87"/>
    </location>
</feature>
<sequence length="87" mass="8874">MMRMLAILLLTGATAAPAVAASITNRDSEAVVLSIVENGNRSELALAAGQTETVCRSGCFVTLPNGDRVGLSGNEKVEITGGSAIIK</sequence>
<evidence type="ECO:0000313" key="3">
    <source>
        <dbReference type="Proteomes" id="UP000241247"/>
    </source>
</evidence>
<gene>
    <name evidence="2" type="ORF">C7449_104497</name>
</gene>
<dbReference type="EMBL" id="PZZZ01000004">
    <property type="protein sequence ID" value="PTM95418.1"/>
    <property type="molecule type" value="Genomic_DNA"/>
</dbReference>
<keyword evidence="3" id="KW-1185">Reference proteome</keyword>
<dbReference type="RefSeq" id="WP_108003120.1">
    <property type="nucleotide sequence ID" value="NZ_JBHEEX010000007.1"/>
</dbReference>
<dbReference type="Proteomes" id="UP000241247">
    <property type="component" value="Unassembled WGS sequence"/>
</dbReference>
<evidence type="ECO:0000313" key="2">
    <source>
        <dbReference type="EMBL" id="PTM95418.1"/>
    </source>
</evidence>
<comment type="caution">
    <text evidence="2">The sequence shown here is derived from an EMBL/GenBank/DDBJ whole genome shotgun (WGS) entry which is preliminary data.</text>
</comment>
<reference evidence="2 3" key="1">
    <citation type="submission" date="2018-04" db="EMBL/GenBank/DDBJ databases">
        <title>Genomic Encyclopedia of Type Strains, Phase IV (KMG-IV): sequencing the most valuable type-strain genomes for metagenomic binning, comparative biology and taxonomic classification.</title>
        <authorList>
            <person name="Goeker M."/>
        </authorList>
    </citation>
    <scope>NUCLEOTIDE SEQUENCE [LARGE SCALE GENOMIC DNA]</scope>
    <source>
        <strain evidence="2 3">DSM 7138</strain>
    </source>
</reference>
<dbReference type="OrthoDB" id="8279992at2"/>
<feature type="signal peptide" evidence="1">
    <location>
        <begin position="1"/>
        <end position="20"/>
    </location>
</feature>
<organism evidence="2 3">
    <name type="scientific">Mycoplana dimorpha</name>
    <dbReference type="NCBI Taxonomy" id="28320"/>
    <lineage>
        <taxon>Bacteria</taxon>
        <taxon>Pseudomonadati</taxon>
        <taxon>Pseudomonadota</taxon>
        <taxon>Alphaproteobacteria</taxon>
        <taxon>Hyphomicrobiales</taxon>
        <taxon>Rhizobiaceae</taxon>
        <taxon>Mycoplana</taxon>
    </lineage>
</organism>
<proteinExistence type="predicted"/>